<dbReference type="RefSeq" id="YP_004324764.1">
    <property type="nucleotide sequence ID" value="NC_015289.1"/>
</dbReference>
<dbReference type="Pfam" id="PF19847">
    <property type="entry name" value="DUF6322"/>
    <property type="match status" value="1"/>
</dbReference>
<evidence type="ECO:0000313" key="3">
    <source>
        <dbReference type="Proteomes" id="UP000006526"/>
    </source>
</evidence>
<feature type="compositionally biased region" description="Polar residues" evidence="1">
    <location>
        <begin position="81"/>
        <end position="120"/>
    </location>
</feature>
<proteinExistence type="predicted"/>
<dbReference type="InterPro" id="IPR046285">
    <property type="entry name" value="DUF6322"/>
</dbReference>
<evidence type="ECO:0000256" key="1">
    <source>
        <dbReference type="SAM" id="MobiDB-lite"/>
    </source>
</evidence>
<dbReference type="Proteomes" id="UP000006526">
    <property type="component" value="Segment"/>
</dbReference>
<protein>
    <recommendedName>
        <fullName evidence="4">Gp166</fullName>
    </recommendedName>
</protein>
<evidence type="ECO:0000313" key="2">
    <source>
        <dbReference type="EMBL" id="ADO97909.1"/>
    </source>
</evidence>
<gene>
    <name evidence="2" type="ORF">SSSM5_161</name>
</gene>
<keyword evidence="3" id="KW-1185">Reference proteome</keyword>
<dbReference type="OrthoDB" id="17937at10239"/>
<accession>E3SKK1</accession>
<feature type="region of interest" description="Disordered" evidence="1">
    <location>
        <begin position="74"/>
        <end position="120"/>
    </location>
</feature>
<reference evidence="2 3" key="1">
    <citation type="journal article" date="2010" name="Environ. Microbiol.">
        <title>Genomic analysis of oceanic cyanobacterial myoviruses compared with T4-like myoviruses from diverse hosts and environments.</title>
        <authorList>
            <person name="Sullivan M.B."/>
            <person name="Huang K.H."/>
            <person name="Ignacio-Espinoza J.C."/>
            <person name="Berlin A.M."/>
            <person name="Kelly L."/>
            <person name="Weigele P.R."/>
            <person name="DeFrancesco A.S."/>
            <person name="Kern S.E."/>
            <person name="Thompson L.R."/>
            <person name="Young S."/>
            <person name="Yandava C."/>
            <person name="Fu R."/>
            <person name="Krastins B."/>
            <person name="Chase M."/>
            <person name="Sarracino D."/>
            <person name="Osburne M.S."/>
            <person name="Henn M.R."/>
            <person name="Chisholm S.W."/>
        </authorList>
    </citation>
    <scope>NUCLEOTIDE SEQUENCE [LARGE SCALE GENOMIC DNA]</scope>
    <source>
        <strain evidence="2">8102-12</strain>
    </source>
</reference>
<dbReference type="GeneID" id="10329204"/>
<organism evidence="2 3">
    <name type="scientific">Synechococcus phage S-SSM5</name>
    <dbReference type="NCBI Taxonomy" id="445685"/>
    <lineage>
        <taxon>Viruses</taxon>
        <taxon>Duplodnaviria</taxon>
        <taxon>Heunggongvirae</taxon>
        <taxon>Uroviricota</taxon>
        <taxon>Caudoviricetes</taxon>
        <taxon>Pantevenvirales</taxon>
        <taxon>Kyanoviridae</taxon>
        <taxon>Glaucusvirus</taxon>
        <taxon>Glaucusvirus ssm5</taxon>
    </lineage>
</organism>
<name>E3SKK1_9CAUD</name>
<sequence>MNILSGKTSLFTAMSVVAILSTGATVRAVPVVPNFQQGQMTTHTETTSEVVEVINSMDYNTGYTYSVSGHGVTPSGGNIAPSGTEQQSVQAPASTTNSNGISSTWTGLNMGTRPTWSQSTPGGSFSFVESYMAPGLSNHTIIERTTTIQSVTDTTSIFTQ</sequence>
<evidence type="ECO:0008006" key="4">
    <source>
        <dbReference type="Google" id="ProtNLM"/>
    </source>
</evidence>
<dbReference type="KEGG" id="vg:10329204"/>
<dbReference type="EMBL" id="GU071097">
    <property type="protein sequence ID" value="ADO97909.1"/>
    <property type="molecule type" value="Genomic_DNA"/>
</dbReference>